<dbReference type="PANTHER" id="PTHR35734:SF1">
    <property type="entry name" value="OS01G0805200 PROTEIN"/>
    <property type="match status" value="1"/>
</dbReference>
<protein>
    <recommendedName>
        <fullName evidence="4">DUF3007 domain-containing protein</fullName>
    </recommendedName>
</protein>
<dbReference type="Proteomes" id="UP000192997">
    <property type="component" value="Unassembled WGS sequence"/>
</dbReference>
<evidence type="ECO:0000313" key="2">
    <source>
        <dbReference type="EMBL" id="OSO97276.1"/>
    </source>
</evidence>
<dbReference type="Pfam" id="PF11460">
    <property type="entry name" value="DUF3007"/>
    <property type="match status" value="1"/>
</dbReference>
<feature type="transmembrane region" description="Helical" evidence="1">
    <location>
        <begin position="7"/>
        <end position="28"/>
    </location>
</feature>
<comment type="caution">
    <text evidence="2">The sequence shown here is derived from an EMBL/GenBank/DDBJ whole genome shotgun (WGS) entry which is preliminary data.</text>
</comment>
<keyword evidence="1" id="KW-1133">Transmembrane helix</keyword>
<evidence type="ECO:0000313" key="3">
    <source>
        <dbReference type="Proteomes" id="UP000192997"/>
    </source>
</evidence>
<dbReference type="PANTHER" id="PTHR35734">
    <property type="entry name" value="OS01G0805200 PROTEIN"/>
    <property type="match status" value="1"/>
</dbReference>
<accession>A0A1X4GJE5</accession>
<dbReference type="AlphaFoldDB" id="A0A1X4GJE5"/>
<sequence>MRRIDAITITLGIFFIGGLAYGVLQLIGLNSQDAGIWSQVLLVLGLMGWLGTYLFRAGSKTMTYHQQREEYEKAFLQKRLDELSPEELARIQAKIDSNDQP</sequence>
<reference evidence="3" key="1">
    <citation type="submission" date="2017-04" db="EMBL/GenBank/DDBJ databases">
        <authorList>
            <person name="Abreu V.A."/>
            <person name="Popin R.V."/>
            <person name="Rigonato J."/>
            <person name="Andreote A.P."/>
            <person name="Schaker P.C."/>
            <person name="Hoff-Risseti C."/>
            <person name="Alvarenga D.O."/>
            <person name="Varani A.M."/>
            <person name="Fiore M.F."/>
        </authorList>
    </citation>
    <scope>NUCLEOTIDE SEQUENCE [LARGE SCALE GENOMIC DNA]</scope>
    <source>
        <strain evidence="3">CENA303</strain>
    </source>
</reference>
<evidence type="ECO:0008006" key="4">
    <source>
        <dbReference type="Google" id="ProtNLM"/>
    </source>
</evidence>
<dbReference type="EMBL" id="NBYN01000003">
    <property type="protein sequence ID" value="OSO97276.1"/>
    <property type="molecule type" value="Genomic_DNA"/>
</dbReference>
<feature type="transmembrane region" description="Helical" evidence="1">
    <location>
        <begin position="34"/>
        <end position="55"/>
    </location>
</feature>
<evidence type="ECO:0000256" key="1">
    <source>
        <dbReference type="SAM" id="Phobius"/>
    </source>
</evidence>
<keyword evidence="1" id="KW-0812">Transmembrane</keyword>
<keyword evidence="1" id="KW-0472">Membrane</keyword>
<organism evidence="2 3">
    <name type="scientific">Cylindrospermopsis raciborskii CENA303</name>
    <dbReference type="NCBI Taxonomy" id="1170769"/>
    <lineage>
        <taxon>Bacteria</taxon>
        <taxon>Bacillati</taxon>
        <taxon>Cyanobacteriota</taxon>
        <taxon>Cyanophyceae</taxon>
        <taxon>Nostocales</taxon>
        <taxon>Aphanizomenonaceae</taxon>
        <taxon>Cylindrospermopsis</taxon>
    </lineage>
</organism>
<dbReference type="RefSeq" id="WP_009343868.1">
    <property type="nucleotide sequence ID" value="NZ_NBYN01000003.1"/>
</dbReference>
<gene>
    <name evidence="2" type="ORF">B7O87_00440</name>
</gene>
<dbReference type="InterPro" id="IPR021562">
    <property type="entry name" value="DUF3007"/>
</dbReference>
<proteinExistence type="predicted"/>
<name>A0A1X4GJE5_9CYAN</name>